<accession>A0A1J5SGG7</accession>
<dbReference type="Pfam" id="PF18925">
    <property type="entry name" value="DUF5675"/>
    <property type="match status" value="1"/>
</dbReference>
<protein>
    <recommendedName>
        <fullName evidence="1">DUF5675 domain-containing protein</fullName>
    </recommendedName>
</protein>
<reference evidence="2" key="1">
    <citation type="submission" date="2016-10" db="EMBL/GenBank/DDBJ databases">
        <title>Sequence of Gallionella enrichment culture.</title>
        <authorList>
            <person name="Poehlein A."/>
            <person name="Muehling M."/>
            <person name="Daniel R."/>
        </authorList>
    </citation>
    <scope>NUCLEOTIDE SEQUENCE</scope>
</reference>
<dbReference type="AlphaFoldDB" id="A0A1J5SGG7"/>
<sequence>MELELIRTYYPNGTNGTLYYNNDCLCNTIELPWKNNQHQISCIPEGSYELMKRWSDHFGWHLQVMKVKNRDLILIHPANDALKELKGCIAPVSVLIGEGEGLRSRIALEKIKTLVYPELDDGKAVYLKIINGKKAALYHQAESHTNT</sequence>
<evidence type="ECO:0000313" key="2">
    <source>
        <dbReference type="EMBL" id="OIR07537.1"/>
    </source>
</evidence>
<name>A0A1J5SGG7_9ZZZZ</name>
<comment type="caution">
    <text evidence="2">The sequence shown here is derived from an EMBL/GenBank/DDBJ whole genome shotgun (WGS) entry which is preliminary data.</text>
</comment>
<dbReference type="InterPro" id="IPR043732">
    <property type="entry name" value="DUF5675"/>
</dbReference>
<dbReference type="EMBL" id="MLJW01000036">
    <property type="protein sequence ID" value="OIR07537.1"/>
    <property type="molecule type" value="Genomic_DNA"/>
</dbReference>
<gene>
    <name evidence="2" type="ORF">GALL_101980</name>
</gene>
<feature type="domain" description="DUF5675" evidence="1">
    <location>
        <begin position="5"/>
        <end position="115"/>
    </location>
</feature>
<organism evidence="2">
    <name type="scientific">mine drainage metagenome</name>
    <dbReference type="NCBI Taxonomy" id="410659"/>
    <lineage>
        <taxon>unclassified sequences</taxon>
        <taxon>metagenomes</taxon>
        <taxon>ecological metagenomes</taxon>
    </lineage>
</organism>
<proteinExistence type="predicted"/>
<evidence type="ECO:0000259" key="1">
    <source>
        <dbReference type="Pfam" id="PF18925"/>
    </source>
</evidence>